<name>A0A0U1L4X4_9FIRM</name>
<organism evidence="1 2">
    <name type="scientific">Sporomusa ovata</name>
    <dbReference type="NCBI Taxonomy" id="2378"/>
    <lineage>
        <taxon>Bacteria</taxon>
        <taxon>Bacillati</taxon>
        <taxon>Bacillota</taxon>
        <taxon>Negativicutes</taxon>
        <taxon>Selenomonadales</taxon>
        <taxon>Sporomusaceae</taxon>
        <taxon>Sporomusa</taxon>
    </lineage>
</organism>
<sequence length="99" mass="11611">MAVLHQQLERKKNGTYLLTNVMDMTPAMRLAKQYRDHSNGFTGDRGMQCAAIIPNWMWAWNPWLMEARKARAAGNEAEFMKNFKKFLKLYPEFKVAQNL</sequence>
<gene>
    <name evidence="1" type="ORF">SpAn4DRAFT_0625</name>
</gene>
<dbReference type="EMBL" id="CTRP01000014">
    <property type="protein sequence ID" value="CQR74163.1"/>
    <property type="molecule type" value="Genomic_DNA"/>
</dbReference>
<dbReference type="RefSeq" id="WP_021170172.1">
    <property type="nucleotide sequence ID" value="NZ_CTRP01000014.1"/>
</dbReference>
<proteinExistence type="predicted"/>
<dbReference type="AlphaFoldDB" id="A0A0U1L4X4"/>
<dbReference type="Proteomes" id="UP000049855">
    <property type="component" value="Unassembled WGS sequence"/>
</dbReference>
<reference evidence="2" key="1">
    <citation type="submission" date="2015-03" db="EMBL/GenBank/DDBJ databases">
        <authorList>
            <person name="Nijsse Bart"/>
        </authorList>
    </citation>
    <scope>NUCLEOTIDE SEQUENCE [LARGE SCALE GENOMIC DNA]</scope>
</reference>
<keyword evidence="2" id="KW-1185">Reference proteome</keyword>
<evidence type="ECO:0000313" key="1">
    <source>
        <dbReference type="EMBL" id="CQR74163.1"/>
    </source>
</evidence>
<protein>
    <submittedName>
        <fullName evidence="1">Uncharacterized protein</fullName>
    </submittedName>
</protein>
<evidence type="ECO:0000313" key="2">
    <source>
        <dbReference type="Proteomes" id="UP000049855"/>
    </source>
</evidence>
<accession>A0A0U1L4X4</accession>